<dbReference type="InterPro" id="IPR018636">
    <property type="entry name" value="DUF2058"/>
</dbReference>
<dbReference type="EMBL" id="JAFITO010000024">
    <property type="protein sequence ID" value="MBN4068556.1"/>
    <property type="molecule type" value="Genomic_DNA"/>
</dbReference>
<comment type="caution">
    <text evidence="2">The sequence shown here is derived from an EMBL/GenBank/DDBJ whole genome shotgun (WGS) entry which is preliminary data.</text>
</comment>
<feature type="compositionally biased region" description="Basic and acidic residues" evidence="1">
    <location>
        <begin position="31"/>
        <end position="44"/>
    </location>
</feature>
<dbReference type="Pfam" id="PF09831">
    <property type="entry name" value="DUF2058"/>
    <property type="match status" value="1"/>
</dbReference>
<reference evidence="2 3" key="1">
    <citation type="submission" date="2021-02" db="EMBL/GenBank/DDBJ databases">
        <title>Activity-based single-cell genomes from oceanic crustal fluid captures similar information to metagenomic and metatranscriptomic surveys with orders of magnitude less sampling.</title>
        <authorList>
            <person name="D'Angelo T.S."/>
            <person name="Orcutt B.N."/>
        </authorList>
    </citation>
    <scope>NUCLEOTIDE SEQUENCE [LARGE SCALE GENOMIC DNA]</scope>
    <source>
        <strain evidence="2">AH-315-G02</strain>
    </source>
</reference>
<dbReference type="Proteomes" id="UP000717534">
    <property type="component" value="Unassembled WGS sequence"/>
</dbReference>
<feature type="compositionally biased region" description="Basic residues" evidence="1">
    <location>
        <begin position="19"/>
        <end position="30"/>
    </location>
</feature>
<protein>
    <submittedName>
        <fullName evidence="2">DUF2058 domain-containing protein</fullName>
    </submittedName>
</protein>
<name>A0ABS3ATY1_9BACT</name>
<proteinExistence type="predicted"/>
<evidence type="ECO:0000313" key="3">
    <source>
        <dbReference type="Proteomes" id="UP000717534"/>
    </source>
</evidence>
<evidence type="ECO:0000256" key="1">
    <source>
        <dbReference type="SAM" id="MobiDB-lite"/>
    </source>
</evidence>
<keyword evidence="3" id="KW-1185">Reference proteome</keyword>
<accession>A0ABS3ATY1</accession>
<organism evidence="2 3">
    <name type="scientific">Desulfotalea psychrophila</name>
    <dbReference type="NCBI Taxonomy" id="84980"/>
    <lineage>
        <taxon>Bacteria</taxon>
        <taxon>Pseudomonadati</taxon>
        <taxon>Thermodesulfobacteriota</taxon>
        <taxon>Desulfobulbia</taxon>
        <taxon>Desulfobulbales</taxon>
        <taxon>Desulfocapsaceae</taxon>
        <taxon>Desulfotalea</taxon>
    </lineage>
</organism>
<evidence type="ECO:0000313" key="2">
    <source>
        <dbReference type="EMBL" id="MBN4068556.1"/>
    </source>
</evidence>
<feature type="region of interest" description="Disordered" evidence="1">
    <location>
        <begin position="16"/>
        <end position="44"/>
    </location>
</feature>
<gene>
    <name evidence="2" type="ORF">JYU06_03425</name>
</gene>
<sequence>MGNPFQDQLLKAGLVNKKQANKVKREKHLNRKENKQDVSSDIRKKAKEELRVQAERNRELNRLRAEEKLHREQKAQVKQLIEQNRQELDEFGEAFHFVVQNRIERIFVSAEMVDQLSYGQLAIVKLADKYEVVPAKVARQIAARNKEAVVSFHEGKGESI</sequence>